<keyword evidence="1" id="KW-0732">Signal</keyword>
<accession>A0ABT5TNC1</accession>
<evidence type="ECO:0000256" key="3">
    <source>
        <dbReference type="ARBA" id="ARBA00023295"/>
    </source>
</evidence>
<evidence type="ECO:0000313" key="7">
    <source>
        <dbReference type="Proteomes" id="UP001213691"/>
    </source>
</evidence>
<dbReference type="InterPro" id="IPR050386">
    <property type="entry name" value="Glycosyl_hydrolase_5"/>
</dbReference>
<dbReference type="InterPro" id="IPR017853">
    <property type="entry name" value="GH"/>
</dbReference>
<dbReference type="PANTHER" id="PTHR31297">
    <property type="entry name" value="GLUCAN ENDO-1,6-BETA-GLUCOSIDASE B"/>
    <property type="match status" value="1"/>
</dbReference>
<dbReference type="SUPFAM" id="SSF51445">
    <property type="entry name" value="(Trans)glycosidases"/>
    <property type="match status" value="1"/>
</dbReference>
<protein>
    <submittedName>
        <fullName evidence="6">Glycoside hydrolase family 5 protein</fullName>
    </submittedName>
</protein>
<dbReference type="RefSeq" id="WP_238106408.1">
    <property type="nucleotide sequence ID" value="NZ_JAQQPZ010000013.1"/>
</dbReference>
<feature type="domain" description="Glycoside hydrolase family 5" evidence="5">
    <location>
        <begin position="132"/>
        <end position="417"/>
    </location>
</feature>
<comment type="caution">
    <text evidence="6">The sequence shown here is derived from an EMBL/GenBank/DDBJ whole genome shotgun (WGS) entry which is preliminary data.</text>
</comment>
<evidence type="ECO:0000256" key="2">
    <source>
        <dbReference type="ARBA" id="ARBA00022801"/>
    </source>
</evidence>
<dbReference type="InterPro" id="IPR001547">
    <property type="entry name" value="Glyco_hydro_5"/>
</dbReference>
<dbReference type="Proteomes" id="UP001213691">
    <property type="component" value="Unassembled WGS sequence"/>
</dbReference>
<dbReference type="PANTHER" id="PTHR31297:SF17">
    <property type="entry name" value="ENDOGLUCANASE"/>
    <property type="match status" value="1"/>
</dbReference>
<keyword evidence="7" id="KW-1185">Reference proteome</keyword>
<evidence type="ECO:0000256" key="4">
    <source>
        <dbReference type="RuleBase" id="RU361153"/>
    </source>
</evidence>
<proteinExistence type="inferred from homology"/>
<dbReference type="GO" id="GO:0016787">
    <property type="term" value="F:hydrolase activity"/>
    <property type="evidence" value="ECO:0007669"/>
    <property type="project" value="UniProtKB-KW"/>
</dbReference>
<name>A0ABT5TNC1_9GAMM</name>
<evidence type="ECO:0000259" key="5">
    <source>
        <dbReference type="Pfam" id="PF00150"/>
    </source>
</evidence>
<dbReference type="EMBL" id="JAQQPZ010000013">
    <property type="protein sequence ID" value="MDD8060103.1"/>
    <property type="molecule type" value="Genomic_DNA"/>
</dbReference>
<sequence length="442" mass="50546">MFILKRITDSVKSTASFYNISPLQYGVSIYNIEAIGFAQRNIIQLVLNCTCRTVKSTCLFIGRYVEPIMLLLMMSILLGCGNTNINNSSTSTPVVLSNHYYNDLYSWNISGGLAQTQLGRGINVGNYLEAPYEGSWTGGKVLVEDDFKIIAKAGFKNVRIPIRWSAHAEQAFPYTIDSAFMSRIKEVVGWANNAGLKAIINVHHYDELMRATGDERVSHISRLEGIWTQINAQFPLAKYSRSDLIFELLNEPKDSIHYNDWNDIVERLLTVIWGDSTIPYTYNTQRIVMVGTAYWNVPDTLPKLSLPHYANKYNTIITVHNYKPFHFTHQGAKWVNGSNKWIGTTWLGTESETAPLITLLDNMTRWNSKENRGFEIYLGEFGVYSRYSDAKQQKAWTAFIAREAEKRNISWAYWEYSSSFGAYDNNTKQWRPHLIEALVPTQ</sequence>
<organism evidence="6 7">
    <name type="scientific">Shewanella metallivivens</name>
    <dbReference type="NCBI Taxonomy" id="2872342"/>
    <lineage>
        <taxon>Bacteria</taxon>
        <taxon>Pseudomonadati</taxon>
        <taxon>Pseudomonadota</taxon>
        <taxon>Gammaproteobacteria</taxon>
        <taxon>Alteromonadales</taxon>
        <taxon>Shewanellaceae</taxon>
        <taxon>Shewanella</taxon>
    </lineage>
</organism>
<dbReference type="Pfam" id="PF00150">
    <property type="entry name" value="Cellulase"/>
    <property type="match status" value="1"/>
</dbReference>
<keyword evidence="3 4" id="KW-0326">Glycosidase</keyword>
<dbReference type="Gene3D" id="3.20.20.80">
    <property type="entry name" value="Glycosidases"/>
    <property type="match status" value="1"/>
</dbReference>
<comment type="similarity">
    <text evidence="4">Belongs to the glycosyl hydrolase 5 (cellulase A) family.</text>
</comment>
<evidence type="ECO:0000313" key="6">
    <source>
        <dbReference type="EMBL" id="MDD8060103.1"/>
    </source>
</evidence>
<gene>
    <name evidence="6" type="ORF">PQR79_13510</name>
</gene>
<keyword evidence="2 4" id="KW-0378">Hydrolase</keyword>
<evidence type="ECO:0000256" key="1">
    <source>
        <dbReference type="ARBA" id="ARBA00022729"/>
    </source>
</evidence>
<reference evidence="6 7" key="1">
    <citation type="submission" date="2023-02" db="EMBL/GenBank/DDBJ databases">
        <title>Genome sequence of Shewanella metallivivens ER-Te-42B-Light, sp. nov., enriched from sulfide tube worms (Riftia pachyptila) isolated from Explorer Ridge in the Pacific Ocean.</title>
        <authorList>
            <person name="Maltman C."/>
            <person name="Kuzyk S.B."/>
            <person name="Kyndt J.A."/>
            <person name="Yurkov V."/>
        </authorList>
    </citation>
    <scope>NUCLEOTIDE SEQUENCE [LARGE SCALE GENOMIC DNA]</scope>
    <source>
        <strain evidence="6 7">ER-Te-42B-Light</strain>
    </source>
</reference>